<evidence type="ECO:0000313" key="3">
    <source>
        <dbReference type="Proteomes" id="UP000267418"/>
    </source>
</evidence>
<sequence>MVPTINKSSSGAKLWLTIFAIGYIALVIVCNALSAMVPATYGDLTRIGLVSERLFGWKQEQPSIADRFRAASKIADADVLVIGDSFSERLAWQATLAETGLKVATTMWTDNALCADLDRWLAEHEFKGKVVIAETVERYAPGRLRQAQKCSAKDLIKVPPLEPLRQPGAAYTLGVGAGVRTNILTLQNTKRAERAPFGMVLPSPVANPIFHVAVMNVADGCSRFSHTLCSKALFLTEDVETPQLTPADAEDMAKLTSQVKSAKLIWALVPNKTTVYLQPERAEEFRRAFNRMQLGPDLFQRASMGREAVRDLYWGNDTHWSTAGQLYFGETVRDWIR</sequence>
<dbReference type="EMBL" id="RXOE01000002">
    <property type="protein sequence ID" value="RTQ35390.1"/>
    <property type="molecule type" value="Genomic_DNA"/>
</dbReference>
<accession>A0A3S0HFY8</accession>
<name>A0A3S0HFY8_9BURK</name>
<keyword evidence="1" id="KW-0812">Transmembrane</keyword>
<evidence type="ECO:0000256" key="1">
    <source>
        <dbReference type="SAM" id="Phobius"/>
    </source>
</evidence>
<keyword evidence="3" id="KW-1185">Reference proteome</keyword>
<organism evidence="2 3">
    <name type="scientific">Variovorax gossypii</name>
    <dbReference type="NCBI Taxonomy" id="1679495"/>
    <lineage>
        <taxon>Bacteria</taxon>
        <taxon>Pseudomonadati</taxon>
        <taxon>Pseudomonadota</taxon>
        <taxon>Betaproteobacteria</taxon>
        <taxon>Burkholderiales</taxon>
        <taxon>Comamonadaceae</taxon>
        <taxon>Variovorax</taxon>
    </lineage>
</organism>
<dbReference type="AlphaFoldDB" id="A0A3S0HFY8"/>
<dbReference type="Proteomes" id="UP000267418">
    <property type="component" value="Unassembled WGS sequence"/>
</dbReference>
<dbReference type="OrthoDB" id="7064412at2"/>
<keyword evidence="1" id="KW-1133">Transmembrane helix</keyword>
<comment type="caution">
    <text evidence="2">The sequence shown here is derived from an EMBL/GenBank/DDBJ whole genome shotgun (WGS) entry which is preliminary data.</text>
</comment>
<keyword evidence="1" id="KW-0472">Membrane</keyword>
<dbReference type="RefSeq" id="WP_126470601.1">
    <property type="nucleotide sequence ID" value="NZ_RXOE01000002.1"/>
</dbReference>
<proteinExistence type="predicted"/>
<evidence type="ECO:0008006" key="4">
    <source>
        <dbReference type="Google" id="ProtNLM"/>
    </source>
</evidence>
<evidence type="ECO:0000313" key="2">
    <source>
        <dbReference type="EMBL" id="RTQ35390.1"/>
    </source>
</evidence>
<reference evidence="2 3" key="1">
    <citation type="submission" date="2018-12" db="EMBL/GenBank/DDBJ databases">
        <title>The genome of Variovorax gossypii DSM 100435.</title>
        <authorList>
            <person name="Gao J."/>
            <person name="Sun J."/>
        </authorList>
    </citation>
    <scope>NUCLEOTIDE SEQUENCE [LARGE SCALE GENOMIC DNA]</scope>
    <source>
        <strain evidence="2 3">DSM 100435</strain>
    </source>
</reference>
<gene>
    <name evidence="2" type="ORF">EJP69_13525</name>
</gene>
<protein>
    <recommendedName>
        <fullName evidence="4">AlgX/AlgJ SGNH hydrolase-like domain-containing protein</fullName>
    </recommendedName>
</protein>
<feature type="transmembrane region" description="Helical" evidence="1">
    <location>
        <begin position="12"/>
        <end position="37"/>
    </location>
</feature>